<dbReference type="GO" id="GO:0022627">
    <property type="term" value="C:cytosolic small ribosomal subunit"/>
    <property type="evidence" value="ECO:0007669"/>
    <property type="project" value="TreeGrafter"/>
</dbReference>
<dbReference type="InterPro" id="IPR032528">
    <property type="entry name" value="Ribosom_S30AE_C"/>
</dbReference>
<protein>
    <recommendedName>
        <fullName evidence="2">Ribosome hibernation promoting factor</fullName>
        <shortName evidence="2">HPF</shortName>
    </recommendedName>
</protein>
<dbReference type="Pfam" id="PF02482">
    <property type="entry name" value="Ribosomal_S30AE"/>
    <property type="match status" value="1"/>
</dbReference>
<evidence type="ECO:0000313" key="4">
    <source>
        <dbReference type="EMBL" id="PNH19346.1"/>
    </source>
</evidence>
<dbReference type="Gene3D" id="3.30.505.50">
    <property type="entry name" value="Sigma 54 modulation/S30EA ribosomal protein, C-terminal domain"/>
    <property type="match status" value="1"/>
</dbReference>
<dbReference type="CDD" id="cd00552">
    <property type="entry name" value="RaiA"/>
    <property type="match status" value="1"/>
</dbReference>
<dbReference type="InterPro" id="IPR003489">
    <property type="entry name" value="RHF/RaiA"/>
</dbReference>
<evidence type="ECO:0000256" key="2">
    <source>
        <dbReference type="HAMAP-Rule" id="MF_00839"/>
    </source>
</evidence>
<feature type="domain" description="Sigma 54 modulation/S30EA ribosomal protein C-terminal" evidence="3">
    <location>
        <begin position="121"/>
        <end position="175"/>
    </location>
</feature>
<name>A0A2J8B3N6_9FIRM</name>
<comment type="subcellular location">
    <subcellularLocation>
        <location evidence="2">Cytoplasm</location>
    </subcellularLocation>
</comment>
<dbReference type="GO" id="GO:0045900">
    <property type="term" value="P:negative regulation of translational elongation"/>
    <property type="evidence" value="ECO:0007669"/>
    <property type="project" value="TreeGrafter"/>
</dbReference>
<dbReference type="Pfam" id="PF16321">
    <property type="entry name" value="Ribosom_S30AE_C"/>
    <property type="match status" value="1"/>
</dbReference>
<dbReference type="InterPro" id="IPR050574">
    <property type="entry name" value="HPF/YfiA_ribosome-assoc"/>
</dbReference>
<reference evidence="5" key="1">
    <citation type="submission" date="2017-04" db="EMBL/GenBank/DDBJ databases">
        <authorList>
            <person name="Bumgarner R.E."/>
            <person name="Fredricks D.N."/>
            <person name="Srinivasan S."/>
        </authorList>
    </citation>
    <scope>NUCLEOTIDE SEQUENCE [LARGE SCALE GENOMIC DNA]</scope>
    <source>
        <strain evidence="5">KA00405</strain>
    </source>
</reference>
<accession>A0A2J8B3N6</accession>
<organism evidence="4 5">
    <name type="scientific">Mageeibacillus indolicus</name>
    <dbReference type="NCBI Taxonomy" id="884684"/>
    <lineage>
        <taxon>Bacteria</taxon>
        <taxon>Bacillati</taxon>
        <taxon>Bacillota</taxon>
        <taxon>Clostridia</taxon>
        <taxon>Eubacteriales</taxon>
        <taxon>Oscillospiraceae</taxon>
        <taxon>Mageeibacillus</taxon>
    </lineage>
</organism>
<evidence type="ECO:0000313" key="5">
    <source>
        <dbReference type="Proteomes" id="UP000236394"/>
    </source>
</evidence>
<dbReference type="HAMAP" id="MF_00839">
    <property type="entry name" value="HPF"/>
    <property type="match status" value="1"/>
</dbReference>
<sequence>MNITITGKGMNIGEQLHNKVVSKLSKFNRYFGDDAKVSVKVRPEGDDKCMEITIRVSRHIYRSEAVAGDVFTALDLAMAGMERQIRKQKSKIEKKIREYAYMKEALQKAAEYTDTDCSPEDSSIIKHKQFELAEMTADEAALQMELIGHSFHLFLNSETGKVALVYKRKDGNYGLIEPTY</sequence>
<dbReference type="Gene3D" id="3.30.160.100">
    <property type="entry name" value="Ribosome hibernation promotion factor-like"/>
    <property type="match status" value="1"/>
</dbReference>
<gene>
    <name evidence="2" type="primary">hpf</name>
    <name evidence="4" type="ORF">B7R76_00180</name>
</gene>
<dbReference type="GO" id="GO:0043024">
    <property type="term" value="F:ribosomal small subunit binding"/>
    <property type="evidence" value="ECO:0007669"/>
    <property type="project" value="TreeGrafter"/>
</dbReference>
<dbReference type="NCBIfam" id="TIGR00741">
    <property type="entry name" value="yfiA"/>
    <property type="match status" value="1"/>
</dbReference>
<proteinExistence type="inferred from homology"/>
<keyword evidence="2" id="KW-0963">Cytoplasm</keyword>
<comment type="subunit">
    <text evidence="2">Interacts with 100S ribosomes.</text>
</comment>
<dbReference type="PANTHER" id="PTHR33231">
    <property type="entry name" value="30S RIBOSOMAL PROTEIN"/>
    <property type="match status" value="1"/>
</dbReference>
<keyword evidence="1 2" id="KW-0810">Translation regulation</keyword>
<dbReference type="PANTHER" id="PTHR33231:SF1">
    <property type="entry name" value="30S RIBOSOMAL PROTEIN"/>
    <property type="match status" value="1"/>
</dbReference>
<dbReference type="InterPro" id="IPR034694">
    <property type="entry name" value="HPF_long/plastid"/>
</dbReference>
<dbReference type="InterPro" id="IPR036567">
    <property type="entry name" value="RHF-like"/>
</dbReference>
<comment type="similarity">
    <text evidence="2">Belongs to the HPF/YfiA ribosome-associated protein family. Long HPF subfamily.</text>
</comment>
<dbReference type="RefSeq" id="WP_034575188.1">
    <property type="nucleotide sequence ID" value="NZ_NBZD01000001.1"/>
</dbReference>
<comment type="caution">
    <text evidence="4">The sequence shown here is derived from an EMBL/GenBank/DDBJ whole genome shotgun (WGS) entry which is preliminary data.</text>
</comment>
<comment type="function">
    <text evidence="2">Required for dimerization of active 70S ribosomes into 100S ribosomes in stationary phase; 100S ribosomes are translationally inactive and sometimes present during exponential growth.</text>
</comment>
<dbReference type="EMBL" id="NBZD01000001">
    <property type="protein sequence ID" value="PNH19346.1"/>
    <property type="molecule type" value="Genomic_DNA"/>
</dbReference>
<dbReference type="Proteomes" id="UP000236394">
    <property type="component" value="Unassembled WGS sequence"/>
</dbReference>
<dbReference type="InterPro" id="IPR038416">
    <property type="entry name" value="Ribosom_S30AE_C_sf"/>
</dbReference>
<dbReference type="AlphaFoldDB" id="A0A2J8B3N6"/>
<dbReference type="SUPFAM" id="SSF69754">
    <property type="entry name" value="Ribosome binding protein Y (YfiA homologue)"/>
    <property type="match status" value="1"/>
</dbReference>
<evidence type="ECO:0000256" key="1">
    <source>
        <dbReference type="ARBA" id="ARBA00022845"/>
    </source>
</evidence>
<evidence type="ECO:0000259" key="3">
    <source>
        <dbReference type="Pfam" id="PF16321"/>
    </source>
</evidence>